<dbReference type="Gene3D" id="3.30.500.10">
    <property type="entry name" value="MHC class I-like antigen recognition-like"/>
    <property type="match status" value="1"/>
</dbReference>
<dbReference type="InterPro" id="IPR037055">
    <property type="entry name" value="MHC_I-like_Ag-recog_sf"/>
</dbReference>
<keyword evidence="5" id="KW-1185">Reference proteome</keyword>
<dbReference type="PANTHER" id="PTHR16675">
    <property type="entry name" value="MHC CLASS I-RELATED"/>
    <property type="match status" value="1"/>
</dbReference>
<dbReference type="PRINTS" id="PR01638">
    <property type="entry name" value="MHCCLASSI"/>
</dbReference>
<evidence type="ECO:0000256" key="1">
    <source>
        <dbReference type="ARBA" id="ARBA00023180"/>
    </source>
</evidence>
<dbReference type="EMBL" id="JAHFZB010000046">
    <property type="protein sequence ID" value="KAK6468024.1"/>
    <property type="molecule type" value="Genomic_DNA"/>
</dbReference>
<comment type="similarity">
    <text evidence="2">Belongs to the MHC class I family.</text>
</comment>
<dbReference type="InterPro" id="IPR011161">
    <property type="entry name" value="MHC_I-like_Ag-recog"/>
</dbReference>
<reference evidence="4 5" key="1">
    <citation type="submission" date="2021-05" db="EMBL/GenBank/DDBJ databases">
        <authorList>
            <person name="Zahm M."/>
            <person name="Klopp C."/>
            <person name="Cabau C."/>
            <person name="Kuhl H."/>
            <person name="Suciu R."/>
            <person name="Ciorpac M."/>
            <person name="Holostenco D."/>
            <person name="Gessner J."/>
            <person name="Wuertz S."/>
            <person name="Hohne C."/>
            <person name="Stock M."/>
            <person name="Gislard M."/>
            <person name="Lluch J."/>
            <person name="Milhes M."/>
            <person name="Lampietro C."/>
            <person name="Lopez Roques C."/>
            <person name="Donnadieu C."/>
            <person name="Du K."/>
            <person name="Schartl M."/>
            <person name="Guiguen Y."/>
        </authorList>
    </citation>
    <scope>NUCLEOTIDE SEQUENCE [LARGE SCALE GENOMIC DNA]</scope>
    <source>
        <strain evidence="4">Hh-F2</strain>
        <tissue evidence="4">Blood</tissue>
    </source>
</reference>
<dbReference type="InterPro" id="IPR001039">
    <property type="entry name" value="MHC_I_a_a1/a2"/>
</dbReference>
<comment type="caution">
    <text evidence="4">The sequence shown here is derived from an EMBL/GenBank/DDBJ whole genome shotgun (WGS) entry which is preliminary data.</text>
</comment>
<feature type="domain" description="MHC class I-like antigen recognition-like" evidence="3">
    <location>
        <begin position="20"/>
        <end position="190"/>
    </location>
</feature>
<dbReference type="Pfam" id="PF00129">
    <property type="entry name" value="MHC_I"/>
    <property type="match status" value="1"/>
</dbReference>
<accession>A0ABR0Y5Y7</accession>
<dbReference type="InterPro" id="IPR011162">
    <property type="entry name" value="MHC_I/II-like_Ag-recog"/>
</dbReference>
<organism evidence="4 5">
    <name type="scientific">Huso huso</name>
    <name type="common">Beluga</name>
    <name type="synonym">Acipenser huso</name>
    <dbReference type="NCBI Taxonomy" id="61971"/>
    <lineage>
        <taxon>Eukaryota</taxon>
        <taxon>Metazoa</taxon>
        <taxon>Chordata</taxon>
        <taxon>Craniata</taxon>
        <taxon>Vertebrata</taxon>
        <taxon>Euteleostomi</taxon>
        <taxon>Actinopterygii</taxon>
        <taxon>Chondrostei</taxon>
        <taxon>Acipenseriformes</taxon>
        <taxon>Acipenseridae</taxon>
        <taxon>Huso</taxon>
    </lineage>
</organism>
<keyword evidence="1" id="KW-0325">Glycoprotein</keyword>
<name>A0ABR0Y5Y7_HUSHU</name>
<dbReference type="Proteomes" id="UP001369086">
    <property type="component" value="Unassembled WGS sequence"/>
</dbReference>
<dbReference type="PANTHER" id="PTHR16675:SF235">
    <property type="entry name" value="SHKT DOMAIN-CONTAINING PROTEIN"/>
    <property type="match status" value="1"/>
</dbReference>
<sequence length="235" mass="27172">MVGLNVGVCHTADEHLVQGTHTLHFVHIATSEGTGFPEYMYVGMLDDVQISYYDSTMEKPVLRTHWSNKTKREEFLKIHTDYIFYGREVRKWGLRNIVQHFNHTGVHTYHNTGGCELHHDGTRRAYSSHAYDGKDFISIDVETMTWIAAVSQAGLYKQQREANTAWQLKTSYYYQQVCFQLLEWCVQYGVGTLQRKGKEQSHTVFLLNSAGAAHPEQNLLKTNTSEWLYSDVMLR</sequence>
<proteinExistence type="inferred from homology"/>
<dbReference type="SUPFAM" id="SSF54452">
    <property type="entry name" value="MHC antigen-recognition domain"/>
    <property type="match status" value="1"/>
</dbReference>
<evidence type="ECO:0000256" key="2">
    <source>
        <dbReference type="RuleBase" id="RU004439"/>
    </source>
</evidence>
<dbReference type="InterPro" id="IPR050208">
    <property type="entry name" value="MHC_class-I_related"/>
</dbReference>
<evidence type="ECO:0000259" key="3">
    <source>
        <dbReference type="Pfam" id="PF00129"/>
    </source>
</evidence>
<protein>
    <submittedName>
        <fullName evidence="4">Major histocompatibility complex class I-related gene protein-like</fullName>
    </submittedName>
</protein>
<evidence type="ECO:0000313" key="4">
    <source>
        <dbReference type="EMBL" id="KAK6468024.1"/>
    </source>
</evidence>
<evidence type="ECO:0000313" key="5">
    <source>
        <dbReference type="Proteomes" id="UP001369086"/>
    </source>
</evidence>
<gene>
    <name evidence="4" type="ORF">HHUSO_G34381</name>
</gene>